<accession>W7I9X8</accession>
<reference evidence="10 11" key="1">
    <citation type="submission" date="2013-05" db="EMBL/GenBank/DDBJ databases">
        <title>Drechslerella stenobrocha genome reveals carnivorous origination and mechanical trapping mechanism of predatory fungi.</title>
        <authorList>
            <person name="Liu X."/>
            <person name="Zhang W."/>
            <person name="Liu K."/>
        </authorList>
    </citation>
    <scope>NUCLEOTIDE SEQUENCE [LARGE SCALE GENOMIC DNA]</scope>
    <source>
        <strain evidence="10 11">248</strain>
    </source>
</reference>
<keyword evidence="6" id="KW-0347">Helicase</keyword>
<keyword evidence="6" id="KW-0547">Nucleotide-binding</keyword>
<dbReference type="HOGENOM" id="CLU_001490_1_1_1"/>
<dbReference type="SUPFAM" id="SSF52540">
    <property type="entry name" value="P-loop containing nucleoside triphosphate hydrolases"/>
    <property type="match status" value="1"/>
</dbReference>
<dbReference type="Pfam" id="PF13086">
    <property type="entry name" value="AAA_11"/>
    <property type="match status" value="1"/>
</dbReference>
<evidence type="ECO:0000256" key="1">
    <source>
        <dbReference type="ARBA" id="ARBA00004496"/>
    </source>
</evidence>
<keyword evidence="6" id="KW-0378">Hydrolase</keyword>
<keyword evidence="11" id="KW-1185">Reference proteome</keyword>
<dbReference type="PROSITE" id="PS51981">
    <property type="entry name" value="ZF_RZ"/>
    <property type="match status" value="1"/>
</dbReference>
<evidence type="ECO:0000256" key="3">
    <source>
        <dbReference type="ARBA" id="ARBA00022723"/>
    </source>
</evidence>
<dbReference type="GO" id="GO:0031380">
    <property type="term" value="C:nuclear RNA-directed RNA polymerase complex"/>
    <property type="evidence" value="ECO:0007669"/>
    <property type="project" value="TreeGrafter"/>
</dbReference>
<evidence type="ECO:0000256" key="6">
    <source>
        <dbReference type="ARBA" id="ARBA00022806"/>
    </source>
</evidence>
<dbReference type="Pfam" id="PF13087">
    <property type="entry name" value="AAA_12"/>
    <property type="match status" value="1"/>
</dbReference>
<dbReference type="CDD" id="cd06008">
    <property type="entry name" value="NF-X1-zinc-finger"/>
    <property type="match status" value="1"/>
</dbReference>
<dbReference type="CDD" id="cd18808">
    <property type="entry name" value="SF1_C_Upf1"/>
    <property type="match status" value="1"/>
</dbReference>
<dbReference type="GO" id="GO:0002376">
    <property type="term" value="P:immune system process"/>
    <property type="evidence" value="ECO:0007669"/>
    <property type="project" value="UniProtKB-KW"/>
</dbReference>
<evidence type="ECO:0000259" key="9">
    <source>
        <dbReference type="PROSITE" id="PS51981"/>
    </source>
</evidence>
<keyword evidence="2" id="KW-0963">Cytoplasm</keyword>
<evidence type="ECO:0000256" key="4">
    <source>
        <dbReference type="ARBA" id="ARBA00022737"/>
    </source>
</evidence>
<dbReference type="InterPro" id="IPR045055">
    <property type="entry name" value="DNA2/NAM7-like"/>
</dbReference>
<dbReference type="PANTHER" id="PTHR10887:SF445">
    <property type="entry name" value="NFX1-TYPE ZINC FINGER-CONTAINING PROTEIN 1"/>
    <property type="match status" value="1"/>
</dbReference>
<gene>
    <name evidence="10" type="ORF">DRE_00222</name>
</gene>
<evidence type="ECO:0000313" key="10">
    <source>
        <dbReference type="EMBL" id="EWC48917.1"/>
    </source>
</evidence>
<keyword evidence="4" id="KW-0677">Repeat</keyword>
<dbReference type="SMART" id="SM00438">
    <property type="entry name" value="ZnF_NFX"/>
    <property type="match status" value="4"/>
</dbReference>
<dbReference type="CDD" id="cd17936">
    <property type="entry name" value="EEXXEc_NFX1"/>
    <property type="match status" value="1"/>
</dbReference>
<sequence length="1903" mass="213916">MKTFLEGALRLVQEKDIDNVQKVIKHLAEPGNLEHIRQLLEADLQHEATGNTLTFRGHAIPFLNIITNSEFQGSIVVEQYAGTVYNVIYGSQGGTRGVEFFDRLLAHSAILFDLDVQLYKQVFGMILSAFRSTVQLNSNALVQDEIKRIARDALTQAKERDFLADPAMRQLRQDFKVINEQLSLGEQIPSLIPQRSPDGKPASAFHGIMDWMTRQNKTYPQIHPALQATTRLPGDLSELGPRHDNDHASIADIRILPTAEEIRSIESEYLPKLGEGSLNLGRSQQLLDNQFRLLREDSIGGLREALRQIIQNRANFDNLLQSRKGKANGNVKRYSSAGLQVLVHQYAKVEDIRFTAAQGLKITISFNQPISALSPRERSEWWKNTRILDYSTLVCFLNETNEAMFFTVSDRFVTNADIKRGPTEETPSDRYPPVMTLSEDPLRAGIVLSFANAPRQKDIEWLFNLAYSQNYFSNDLIEFPKVMLASFSPILQGLQKRINQTQTIPFIDYLAPDPSIDFQRASSNARKLAVQPPPYATTPGFYFELNSIFSEPATEPLHLYPNEPNFDIQPLLERTSLDDGQARSLVEALSHEVALVQGPPGTGKSFIGTKLVKVLLQSKSKVDLGPIICVCYTNHALDQFLEHLLDNNIKSIVRLGSRSKSDRLEPYILRNLSQAAENTRLEKTEMWQLREETRRCQREAEEYCKTLAGVDSEATIRSHIAENYPNLEMPLFENAEDDEGYYVQRGGPKEKPFTAWKRKSYPGNITRSVRSILNTLVDPWSLDGPERNALLTFWKQEMVQYAIPRLADVIQEHRKETDTLSTVKREWDRRLLQKADIIGVTTTSLAMHADVLERIRAKVLFCEEAGEILEAHTITTLIPSIEHMILIGDHEQLRPHIANYDLSVESMKGQSYALDVSLFERLARQPYGNRALSFPIASLNTQRRMHPSVADLIRLKTYPDLTDKIPAYPEILGMKKRLYWMNHTHPDSKGDALQTTMSYCNEFEQDMVMSLVTHLLHQSGFAEKQIAILTPYLGQMSKLRQMLGDSVDIIIGSRDQEALDEQDLLSDDAEPKTENLGPVGSAVPLRKAKLSALVRIATVDNFQGEEADVVIISLVRSNKERQCGFLKTSNRINVLLSRAKWGMYIIGNADTASSVPMWSNVIDHMTLNDCLGNTLELECERHKDTPIHVASREDFLIQAPEGGCSKRCEWRLTCGHACVAKCHSAPMHELAPCFEPCPKPLQGCNHPCTTRCGEPCAACFEPIENVLLKCGHIAAYVPCWQHQNLDKYTCRVSVEKKVPGCEHKVRVECGRDVTDKNYRCHAECQANLACGHSCSKRCSSCRKKDPDNGYNIVTDHGTCTRKCERPFNTCSHSCVATCHGDSACGFCEHECEVRCAHSRCNKQCKDPCPPCAEACVLGCEHQRCLMPCGVSCTILPCSQLCPKTLECGHPCPSVCGERCPSPKYCRECASDDVLEFVVDMLMFETYRNSRDEPIIFLPCGHFYTVSTFDGTTHMRDFFEFESDADWKITGRHLQEKSDPELPRCPDCRSAFTTSSRYNEIVKKAQLQTCIRRFTASANQQLVTLVQAVDIQQDSLEASRDGFTPTTLKAVQQRYNELNIVNGEAKKYNKQVLEEEQPYHRVYELASFACRRHDISPEDYSPAGSAVQYRFGIEGAYQELRIKLLIACDKDIIAARLGDKGPADKVNIKERMAHSIWASARTAIGGCGKLVDACKARGNRRIEVQVRIARAKFVVLQTKHNSQCAKGKDPMTEAEISEMHKETLADLADCDAICDEIPSCGGLKNSIQDAIKSLNGGVFYSAVSDKEMRELYAAMATEFRGTGHWYTCPNGHQFTIGECGMAMELAKCNECGAQIGGQNHTAVEGVRIDGDLERRMAGLGVRMY</sequence>
<keyword evidence="3" id="KW-0479">Metal-binding</keyword>
<evidence type="ECO:0000313" key="11">
    <source>
        <dbReference type="Proteomes" id="UP000024837"/>
    </source>
</evidence>
<evidence type="ECO:0000256" key="5">
    <source>
        <dbReference type="ARBA" id="ARBA00022771"/>
    </source>
</evidence>
<dbReference type="InterPro" id="IPR000967">
    <property type="entry name" value="Znf_NFX1"/>
</dbReference>
<dbReference type="Gene3D" id="3.40.50.300">
    <property type="entry name" value="P-loop containing nucleotide triphosphate hydrolases"/>
    <property type="match status" value="2"/>
</dbReference>
<evidence type="ECO:0000256" key="2">
    <source>
        <dbReference type="ARBA" id="ARBA00022490"/>
    </source>
</evidence>
<dbReference type="InterPro" id="IPR046439">
    <property type="entry name" value="ZF_RZ_dom"/>
</dbReference>
<dbReference type="InterPro" id="IPR041679">
    <property type="entry name" value="DNA2/NAM7-like_C"/>
</dbReference>
<keyword evidence="5" id="KW-0863">Zinc-finger</keyword>
<keyword evidence="7" id="KW-0862">Zinc</keyword>
<dbReference type="Pfam" id="PF20173">
    <property type="entry name" value="ZnF_RZ-type"/>
    <property type="match status" value="1"/>
</dbReference>
<dbReference type="GO" id="GO:0031048">
    <property type="term" value="P:regulatory ncRNA-mediated heterochromatin formation"/>
    <property type="evidence" value="ECO:0007669"/>
    <property type="project" value="TreeGrafter"/>
</dbReference>
<evidence type="ECO:0000256" key="7">
    <source>
        <dbReference type="ARBA" id="ARBA00022833"/>
    </source>
</evidence>
<dbReference type="PANTHER" id="PTHR10887">
    <property type="entry name" value="DNA2/NAM7 HELICASE FAMILY"/>
    <property type="match status" value="1"/>
</dbReference>
<dbReference type="InterPro" id="IPR041677">
    <property type="entry name" value="DNA2/NAM7_AAA_11"/>
</dbReference>
<dbReference type="InterPro" id="IPR027417">
    <property type="entry name" value="P-loop_NTPase"/>
</dbReference>
<evidence type="ECO:0000256" key="8">
    <source>
        <dbReference type="ARBA" id="ARBA00022859"/>
    </source>
</evidence>
<dbReference type="InterPro" id="IPR047187">
    <property type="entry name" value="SF1_C_Upf1"/>
</dbReference>
<organism evidence="10 11">
    <name type="scientific">Drechslerella stenobrocha 248</name>
    <dbReference type="NCBI Taxonomy" id="1043628"/>
    <lineage>
        <taxon>Eukaryota</taxon>
        <taxon>Fungi</taxon>
        <taxon>Dikarya</taxon>
        <taxon>Ascomycota</taxon>
        <taxon>Pezizomycotina</taxon>
        <taxon>Orbiliomycetes</taxon>
        <taxon>Orbiliales</taxon>
        <taxon>Orbiliaceae</taxon>
        <taxon>Drechslerella</taxon>
    </lineage>
</organism>
<feature type="domain" description="RZ-type" evidence="9">
    <location>
        <begin position="1822"/>
        <end position="1894"/>
    </location>
</feature>
<dbReference type="GO" id="GO:0008270">
    <property type="term" value="F:zinc ion binding"/>
    <property type="evidence" value="ECO:0007669"/>
    <property type="project" value="UniProtKB-KW"/>
</dbReference>
<dbReference type="OrthoDB" id="2423195at2759"/>
<name>W7I9X8_9PEZI</name>
<keyword evidence="6" id="KW-0067">ATP-binding</keyword>
<comment type="subcellular location">
    <subcellularLocation>
        <location evidence="1">Cytoplasm</location>
    </subcellularLocation>
</comment>
<dbReference type="EMBL" id="KI966371">
    <property type="protein sequence ID" value="EWC48917.1"/>
    <property type="molecule type" value="Genomic_DNA"/>
</dbReference>
<keyword evidence="8" id="KW-0391">Immunity</keyword>
<protein>
    <recommendedName>
        <fullName evidence="9">RZ-type domain-containing protein</fullName>
    </recommendedName>
</protein>
<dbReference type="GO" id="GO:0004386">
    <property type="term" value="F:helicase activity"/>
    <property type="evidence" value="ECO:0007669"/>
    <property type="project" value="InterPro"/>
</dbReference>
<dbReference type="GO" id="GO:0005737">
    <property type="term" value="C:cytoplasm"/>
    <property type="evidence" value="ECO:0007669"/>
    <property type="project" value="UniProtKB-SubCell"/>
</dbReference>
<dbReference type="FunFam" id="3.40.50.300:FF:001660">
    <property type="entry name" value="NF-X1 finger and helicase protein, putative"/>
    <property type="match status" value="1"/>
</dbReference>
<proteinExistence type="predicted"/>
<dbReference type="Proteomes" id="UP000024837">
    <property type="component" value="Unassembled WGS sequence"/>
</dbReference>